<dbReference type="InterPro" id="IPR011006">
    <property type="entry name" value="CheY-like_superfamily"/>
</dbReference>
<dbReference type="Pfam" id="PF00072">
    <property type="entry name" value="Response_reg"/>
    <property type="match status" value="1"/>
</dbReference>
<evidence type="ECO:0000259" key="3">
    <source>
        <dbReference type="PROSITE" id="PS50110"/>
    </source>
</evidence>
<name>A0A3B0USY5_9ZZZZ</name>
<dbReference type="PANTHER" id="PTHR45339">
    <property type="entry name" value="HYBRID SIGNAL TRANSDUCTION HISTIDINE KINASE J"/>
    <property type="match status" value="1"/>
</dbReference>
<dbReference type="GO" id="GO:0000160">
    <property type="term" value="P:phosphorelay signal transduction system"/>
    <property type="evidence" value="ECO:0007669"/>
    <property type="project" value="UniProtKB-KW"/>
</dbReference>
<dbReference type="SMART" id="SM00448">
    <property type="entry name" value="REC"/>
    <property type="match status" value="1"/>
</dbReference>
<dbReference type="InterPro" id="IPR001789">
    <property type="entry name" value="Sig_transdc_resp-reg_receiver"/>
</dbReference>
<dbReference type="PANTHER" id="PTHR45339:SF1">
    <property type="entry name" value="HYBRID SIGNAL TRANSDUCTION HISTIDINE KINASE J"/>
    <property type="match status" value="1"/>
</dbReference>
<protein>
    <submittedName>
        <fullName evidence="4">Sensor for ctr capsule biosynthesis, probable histidine kinase acting on RcsB</fullName>
        <ecNumber evidence="4">2.7.3.-</ecNumber>
    </submittedName>
</protein>
<accession>A0A3B0USY5</accession>
<organism evidence="4">
    <name type="scientific">hydrothermal vent metagenome</name>
    <dbReference type="NCBI Taxonomy" id="652676"/>
    <lineage>
        <taxon>unclassified sequences</taxon>
        <taxon>metagenomes</taxon>
        <taxon>ecological metagenomes</taxon>
    </lineage>
</organism>
<evidence type="ECO:0000256" key="2">
    <source>
        <dbReference type="ARBA" id="ARBA00023012"/>
    </source>
</evidence>
<dbReference type="GO" id="GO:0016301">
    <property type="term" value="F:kinase activity"/>
    <property type="evidence" value="ECO:0007669"/>
    <property type="project" value="UniProtKB-KW"/>
</dbReference>
<sequence length="123" mass="13784">MGKKILIAEDSSVILNLTKKILMQQNFEIVTVKNGQAVLGKLQSESFDLILMDINMPILDGMETTRKVRDMKDSNIANLPIFAITGNAGNYSIDEFKAVGINEYLQKPLDFDRLVTLVNKYTS</sequence>
<keyword evidence="4" id="KW-0808">Transferase</keyword>
<dbReference type="Gene3D" id="3.40.50.2300">
    <property type="match status" value="1"/>
</dbReference>
<gene>
    <name evidence="4" type="ORF">MNBD_BACTEROID06-549</name>
</gene>
<proteinExistence type="predicted"/>
<keyword evidence="1" id="KW-0597">Phosphoprotein</keyword>
<dbReference type="SUPFAM" id="SSF52172">
    <property type="entry name" value="CheY-like"/>
    <property type="match status" value="1"/>
</dbReference>
<feature type="domain" description="Response regulatory" evidence="3">
    <location>
        <begin position="4"/>
        <end position="122"/>
    </location>
</feature>
<reference evidence="4" key="1">
    <citation type="submission" date="2018-06" db="EMBL/GenBank/DDBJ databases">
        <authorList>
            <person name="Zhirakovskaya E."/>
        </authorList>
    </citation>
    <scope>NUCLEOTIDE SEQUENCE</scope>
</reference>
<dbReference type="PROSITE" id="PS50110">
    <property type="entry name" value="RESPONSE_REGULATORY"/>
    <property type="match status" value="1"/>
</dbReference>
<evidence type="ECO:0000256" key="1">
    <source>
        <dbReference type="ARBA" id="ARBA00022553"/>
    </source>
</evidence>
<keyword evidence="2" id="KW-0902">Two-component regulatory system</keyword>
<dbReference type="CDD" id="cd17546">
    <property type="entry name" value="REC_hyHK_CKI1_RcsC-like"/>
    <property type="match status" value="1"/>
</dbReference>
<dbReference type="EC" id="2.7.3.-" evidence="4"/>
<keyword evidence="4" id="KW-0418">Kinase</keyword>
<dbReference type="AlphaFoldDB" id="A0A3B0USY5"/>
<dbReference type="EMBL" id="UOES01000390">
    <property type="protein sequence ID" value="VAW28367.1"/>
    <property type="molecule type" value="Genomic_DNA"/>
</dbReference>
<evidence type="ECO:0000313" key="4">
    <source>
        <dbReference type="EMBL" id="VAW28367.1"/>
    </source>
</evidence>